<dbReference type="EMBL" id="HBUE01303506">
    <property type="protein sequence ID" value="CAG6580134.1"/>
    <property type="molecule type" value="Transcribed_RNA"/>
</dbReference>
<sequence>MFKVIDFGFFPGSSMACYASHGRSVDSTERAKQVHNGLLGEFGWCGFELPPVRVHYLVVLVGVRVSLLWDLWNHLVLGVGCSGVRFSGGTSPDSSEGTRVY</sequence>
<organism evidence="1">
    <name type="scientific">Culex pipiens</name>
    <name type="common">House mosquito</name>
    <dbReference type="NCBI Taxonomy" id="7175"/>
    <lineage>
        <taxon>Eukaryota</taxon>
        <taxon>Metazoa</taxon>
        <taxon>Ecdysozoa</taxon>
        <taxon>Arthropoda</taxon>
        <taxon>Hexapoda</taxon>
        <taxon>Insecta</taxon>
        <taxon>Pterygota</taxon>
        <taxon>Neoptera</taxon>
        <taxon>Endopterygota</taxon>
        <taxon>Diptera</taxon>
        <taxon>Nematocera</taxon>
        <taxon>Culicoidea</taxon>
        <taxon>Culicidae</taxon>
        <taxon>Culicinae</taxon>
        <taxon>Culicini</taxon>
        <taxon>Culex</taxon>
        <taxon>Culex</taxon>
    </lineage>
</organism>
<proteinExistence type="predicted"/>
<dbReference type="EMBL" id="HBUE01098069">
    <property type="protein sequence ID" value="CAG6483947.1"/>
    <property type="molecule type" value="Transcribed_RNA"/>
</dbReference>
<evidence type="ECO:0000313" key="1">
    <source>
        <dbReference type="EMBL" id="CAG6528400.1"/>
    </source>
</evidence>
<dbReference type="PROSITE" id="PS51257">
    <property type="entry name" value="PROKAR_LIPOPROTEIN"/>
    <property type="match status" value="1"/>
</dbReference>
<protein>
    <submittedName>
        <fullName evidence="1">(northern house mosquito) hypothetical protein</fullName>
    </submittedName>
</protein>
<dbReference type="AlphaFoldDB" id="A0A8D8MHV4"/>
<name>A0A8D8MHV4_CULPI</name>
<reference evidence="1" key="1">
    <citation type="submission" date="2021-05" db="EMBL/GenBank/DDBJ databases">
        <authorList>
            <person name="Alioto T."/>
            <person name="Alioto T."/>
            <person name="Gomez Garrido J."/>
        </authorList>
    </citation>
    <scope>NUCLEOTIDE SEQUENCE</scope>
</reference>
<dbReference type="EMBL" id="HBUE01197479">
    <property type="protein sequence ID" value="CAG6528400.1"/>
    <property type="molecule type" value="Transcribed_RNA"/>
</dbReference>
<accession>A0A8D8MHV4</accession>